<gene>
    <name evidence="3" type="ORF">HA49_12540</name>
</gene>
<feature type="signal peptide" evidence="2">
    <location>
        <begin position="1"/>
        <end position="30"/>
    </location>
</feature>
<proteinExistence type="predicted"/>
<dbReference type="PIRSF" id="PIRSF014728">
    <property type="entry name" value="PqaA"/>
    <property type="match status" value="1"/>
</dbReference>
<sequence>MFYSLIKRNYLMKTRSLYLALIFISPACLALSADENNKNPSLTHVISDYRISLASLPLDYSQLEKEQRPGVLIQRYKLNSQQWSPQSVVSPQRWQNGVDIYIPDSARKKNALVVINDGSNNNGSGSPVMPDNFSEEELSRIAVATRTIVISVSNVPNQVLSYQGVTTPLAEDDSVAYSWKLFMGDVQKYQNASLHIPMAASASQVFRLAKKELTSNGITKFMVTGASKRGWAAWLTALSDPDVDAVIPFVIDLLGTKKALEHMYLSYGKNWPVAFYPYYKQGVDQQIGTNEFASLMTLEDPLTYLNTDLEDRLNIDKYIINASGDDFYVPDNTQFYYDQLPSVKSLRVVPNSTHNGILSVTEQSLITFVNRFQEKQKIPEMTETVQNSRDGKKTLAVSFTERPASVLQWTATNPAARDFRYACNIKYNSVPVRLTGGDDTVNIPLVTPDNGWQATFIEATFSDGYIATTQVYITPDEKYPETAPPSAGAACQTLPGRGLTPMSVTQ</sequence>
<dbReference type="EMBL" id="JPKR02000003">
    <property type="protein sequence ID" value="KGD73026.1"/>
    <property type="molecule type" value="Genomic_DNA"/>
</dbReference>
<dbReference type="InterPro" id="IPR029058">
    <property type="entry name" value="AB_hydrolase_fold"/>
</dbReference>
<dbReference type="SUPFAM" id="SSF53474">
    <property type="entry name" value="alpha/beta-Hydrolases"/>
    <property type="match status" value="1"/>
</dbReference>
<evidence type="ECO:0000313" key="4">
    <source>
        <dbReference type="Proteomes" id="UP000029577"/>
    </source>
</evidence>
<comment type="caution">
    <text evidence="3">The sequence shown here is derived from an EMBL/GenBank/DDBJ whole genome shotgun (WGS) entry which is preliminary data.</text>
</comment>
<accession>A0A095T809</accession>
<reference evidence="3" key="1">
    <citation type="submission" date="2014-12" db="EMBL/GenBank/DDBJ databases">
        <title>The draft genome of the Tatumella morbirosei type strain, LMG23360T isolated from pineapple rot.</title>
        <authorList>
            <person name="Smits T.H."/>
            <person name="Palmer M."/>
            <person name="Venter S.N."/>
            <person name="Duffy B."/>
            <person name="Steenkamp E.T."/>
            <person name="Chan W.Y."/>
            <person name="Coutinho T.A."/>
            <person name="Coetzee M.P."/>
            <person name="De Maayer P."/>
        </authorList>
    </citation>
    <scope>NUCLEOTIDE SEQUENCE [LARGE SCALE GENOMIC DNA]</scope>
    <source>
        <strain evidence="3">LMG 23360</strain>
    </source>
</reference>
<dbReference type="PANTHER" id="PTHR31497">
    <property type="entry name" value="AUTOCRINE PROLIFERATION REPRESSOR PROTEIN A"/>
    <property type="match status" value="1"/>
</dbReference>
<dbReference type="InterPro" id="IPR009199">
    <property type="entry name" value="PhoPQ-act_pathogen-rel_PqaA"/>
</dbReference>
<name>A0A095T809_9GAMM</name>
<dbReference type="PANTHER" id="PTHR31497:SF0">
    <property type="entry name" value="AUTOCRINE PROLIFERATION REPRESSOR PROTEIN A"/>
    <property type="match status" value="1"/>
</dbReference>
<organism evidence="3 4">
    <name type="scientific">Tatumella morbirosei</name>
    <dbReference type="NCBI Taxonomy" id="642227"/>
    <lineage>
        <taxon>Bacteria</taxon>
        <taxon>Pseudomonadati</taxon>
        <taxon>Pseudomonadota</taxon>
        <taxon>Gammaproteobacteria</taxon>
        <taxon>Enterobacterales</taxon>
        <taxon>Erwiniaceae</taxon>
        <taxon>Tatumella</taxon>
    </lineage>
</organism>
<feature type="region of interest" description="Disordered" evidence="1">
    <location>
        <begin position="478"/>
        <end position="506"/>
    </location>
</feature>
<dbReference type="Gene3D" id="3.40.50.1820">
    <property type="entry name" value="alpha/beta hydrolase"/>
    <property type="match status" value="1"/>
</dbReference>
<protein>
    <submittedName>
        <fullName evidence="3">PhoPQ-regulated protein</fullName>
    </submittedName>
</protein>
<dbReference type="eggNOG" id="COG4287">
    <property type="taxonomic scope" value="Bacteria"/>
</dbReference>
<evidence type="ECO:0000256" key="1">
    <source>
        <dbReference type="SAM" id="MobiDB-lite"/>
    </source>
</evidence>
<evidence type="ECO:0000313" key="3">
    <source>
        <dbReference type="EMBL" id="KGD73026.1"/>
    </source>
</evidence>
<dbReference type="Pfam" id="PF10142">
    <property type="entry name" value="PhoPQ_related"/>
    <property type="match status" value="1"/>
</dbReference>
<feature type="chain" id="PRO_5001910695" evidence="2">
    <location>
        <begin position="31"/>
        <end position="506"/>
    </location>
</feature>
<dbReference type="AlphaFoldDB" id="A0A095T809"/>
<dbReference type="Proteomes" id="UP000029577">
    <property type="component" value="Unassembled WGS sequence"/>
</dbReference>
<keyword evidence="2" id="KW-0732">Signal</keyword>
<keyword evidence="4" id="KW-1185">Reference proteome</keyword>
<evidence type="ECO:0000256" key="2">
    <source>
        <dbReference type="SAM" id="SignalP"/>
    </source>
</evidence>